<keyword evidence="2" id="KW-1185">Reference proteome</keyword>
<proteinExistence type="predicted"/>
<dbReference type="OrthoDB" id="582303at2"/>
<name>K9X9S6_9NOST</name>
<geneLocation type="plasmid" evidence="1 2">
    <name>pCYLST.01</name>
</geneLocation>
<reference evidence="1 2" key="1">
    <citation type="submission" date="2012-06" db="EMBL/GenBank/DDBJ databases">
        <title>Noncontiguous Finished plasmid 1 of genome of Cylindrospermum stagnale PCC 7417.</title>
        <authorList>
            <consortium name="US DOE Joint Genome Institute"/>
            <person name="Gugger M."/>
            <person name="Coursin T."/>
            <person name="Rippka R."/>
            <person name="Tandeau De Marsac N."/>
            <person name="Huntemann M."/>
            <person name="Wei C.-L."/>
            <person name="Han J."/>
            <person name="Detter J.C."/>
            <person name="Han C."/>
            <person name="Tapia R."/>
            <person name="Davenport K."/>
            <person name="Daligault H."/>
            <person name="Erkkila T."/>
            <person name="Gu W."/>
            <person name="Munk A.C.C."/>
            <person name="Teshima H."/>
            <person name="Xu Y."/>
            <person name="Chain P."/>
            <person name="Chen A."/>
            <person name="Krypides N."/>
            <person name="Mavromatis K."/>
            <person name="Markowitz V."/>
            <person name="Szeto E."/>
            <person name="Ivanova N."/>
            <person name="Mikhailova N."/>
            <person name="Ovchinnikova G."/>
            <person name="Pagani I."/>
            <person name="Pati A."/>
            <person name="Goodwin L."/>
            <person name="Peters L."/>
            <person name="Pitluck S."/>
            <person name="Woyke T."/>
            <person name="Kerfeld C."/>
        </authorList>
    </citation>
    <scope>NUCLEOTIDE SEQUENCE [LARGE SCALE GENOMIC DNA]</scope>
    <source>
        <strain evidence="1 2">PCC 7417</strain>
        <plasmid evidence="2">Plasmid pCYLST.01</plasmid>
    </source>
</reference>
<dbReference type="HOGENOM" id="CLU_097082_0_0_3"/>
<dbReference type="RefSeq" id="WP_015328440.1">
    <property type="nucleotide sequence ID" value="NC_020050.1"/>
</dbReference>
<protein>
    <submittedName>
        <fullName evidence="1">Uncharacterized protein</fullName>
    </submittedName>
</protein>
<sequence length="231" mass="25692">MSAYRQLTIWDVLDELSESPPTSSLNAVWECLDAELWELPVEAQLSTAGAAFSQIAQILRERANMLLQDVSDSRNLDGPIVSTDMFAGLVRTTMQLDLDDLIEIEVPQIFKAHGTHQFSHISSKGDSVAAPVEKGQVLAMLEQITCVEDVHELAGDEDVEGWQRAIANYLTRTPGEISLTRLQSVSQMPLVEVWLGLLLGGFTLEQRGDFYESQDVWIIAGREKGKNPNFF</sequence>
<organism evidence="1 2">
    <name type="scientific">Cylindrospermum stagnale PCC 7417</name>
    <dbReference type="NCBI Taxonomy" id="56107"/>
    <lineage>
        <taxon>Bacteria</taxon>
        <taxon>Bacillati</taxon>
        <taxon>Cyanobacteriota</taxon>
        <taxon>Cyanophyceae</taxon>
        <taxon>Nostocales</taxon>
        <taxon>Nostocaceae</taxon>
        <taxon>Cylindrospermum</taxon>
    </lineage>
</organism>
<evidence type="ECO:0000313" key="1">
    <source>
        <dbReference type="EMBL" id="AFZ28402.1"/>
    </source>
</evidence>
<dbReference type="EMBL" id="CP003643">
    <property type="protein sequence ID" value="AFZ28402.1"/>
    <property type="molecule type" value="Genomic_DNA"/>
</dbReference>
<dbReference type="Proteomes" id="UP000010475">
    <property type="component" value="Plasmid pCYLST.01"/>
</dbReference>
<accession>K9X9S6</accession>
<keyword evidence="1" id="KW-0614">Plasmid</keyword>
<evidence type="ECO:0000313" key="2">
    <source>
        <dbReference type="Proteomes" id="UP000010475"/>
    </source>
</evidence>
<gene>
    <name evidence="1" type="ORF">Cylst_6633</name>
</gene>
<dbReference type="PATRIC" id="fig|56107.3.peg.7116"/>
<dbReference type="AlphaFoldDB" id="K9X9S6"/>
<dbReference type="KEGG" id="csg:Cylst_6633"/>